<feature type="transmembrane region" description="Helical" evidence="1">
    <location>
        <begin position="7"/>
        <end position="38"/>
    </location>
</feature>
<keyword evidence="3" id="KW-0645">Protease</keyword>
<reference evidence="3 4" key="1">
    <citation type="submission" date="2020-08" db="EMBL/GenBank/DDBJ databases">
        <title>Functional genomics of gut bacteria from endangered species of beetles.</title>
        <authorList>
            <person name="Carlos-Shanley C."/>
        </authorList>
    </citation>
    <scope>NUCLEOTIDE SEQUENCE [LARGE SCALE GENOMIC DNA]</scope>
    <source>
        <strain evidence="3 4">S00124</strain>
    </source>
</reference>
<keyword evidence="1" id="KW-0472">Membrane</keyword>
<keyword evidence="3" id="KW-0378">Hydrolase</keyword>
<dbReference type="InterPro" id="IPR002810">
    <property type="entry name" value="NfeD-like_C"/>
</dbReference>
<dbReference type="InterPro" id="IPR012340">
    <property type="entry name" value="NA-bd_OB-fold"/>
</dbReference>
<keyword evidence="4" id="KW-1185">Reference proteome</keyword>
<protein>
    <submittedName>
        <fullName evidence="3">Membrane protein implicated in regulation of membrane protease activity</fullName>
    </submittedName>
</protein>
<dbReference type="Pfam" id="PF01957">
    <property type="entry name" value="NfeD"/>
    <property type="match status" value="1"/>
</dbReference>
<dbReference type="Gene3D" id="2.40.50.140">
    <property type="entry name" value="Nucleic acid-binding proteins"/>
    <property type="match status" value="1"/>
</dbReference>
<keyword evidence="1" id="KW-0812">Transmembrane</keyword>
<dbReference type="Proteomes" id="UP000562492">
    <property type="component" value="Unassembled WGS sequence"/>
</dbReference>
<keyword evidence="1" id="KW-1133">Transmembrane helix</keyword>
<feature type="domain" description="NfeD-like C-terminal" evidence="2">
    <location>
        <begin position="85"/>
        <end position="141"/>
    </location>
</feature>
<accession>A0ABR6RI98</accession>
<evidence type="ECO:0000259" key="2">
    <source>
        <dbReference type="Pfam" id="PF01957"/>
    </source>
</evidence>
<organism evidence="3 4">
    <name type="scientific">Comamonas odontotermitis</name>
    <dbReference type="NCBI Taxonomy" id="379895"/>
    <lineage>
        <taxon>Bacteria</taxon>
        <taxon>Pseudomonadati</taxon>
        <taxon>Pseudomonadota</taxon>
        <taxon>Betaproteobacteria</taxon>
        <taxon>Burkholderiales</taxon>
        <taxon>Comamonadaceae</taxon>
        <taxon>Comamonas</taxon>
    </lineage>
</organism>
<gene>
    <name evidence="3" type="ORF">HNP33_002999</name>
</gene>
<dbReference type="GO" id="GO:0008233">
    <property type="term" value="F:peptidase activity"/>
    <property type="evidence" value="ECO:0007669"/>
    <property type="project" value="UniProtKB-KW"/>
</dbReference>
<dbReference type="GO" id="GO:0006508">
    <property type="term" value="P:proteolysis"/>
    <property type="evidence" value="ECO:0007669"/>
    <property type="project" value="UniProtKB-KW"/>
</dbReference>
<proteinExistence type="predicted"/>
<name>A0ABR6RI98_9BURK</name>
<dbReference type="RefSeq" id="WP_184709762.1">
    <property type="nucleotide sequence ID" value="NZ_JACHKZ010000020.1"/>
</dbReference>
<sequence>MALSSIWWLMAGIAVIAELLTGTLYLLMVAIGLAAAAIAAHLGAGETTQVVVAAAVSAATVLACYLRQKRLGALHNTQSDRSIHLDIGEQLTVDHWQPDGTAQVRYRGAQWTAVLQHGAQPAASGHYRVVRLDGNRLMVEPAAA</sequence>
<evidence type="ECO:0000313" key="4">
    <source>
        <dbReference type="Proteomes" id="UP000562492"/>
    </source>
</evidence>
<evidence type="ECO:0000256" key="1">
    <source>
        <dbReference type="SAM" id="Phobius"/>
    </source>
</evidence>
<comment type="caution">
    <text evidence="3">The sequence shown here is derived from an EMBL/GenBank/DDBJ whole genome shotgun (WGS) entry which is preliminary data.</text>
</comment>
<dbReference type="EMBL" id="JACHKZ010000020">
    <property type="protein sequence ID" value="MBB6578894.1"/>
    <property type="molecule type" value="Genomic_DNA"/>
</dbReference>
<evidence type="ECO:0000313" key="3">
    <source>
        <dbReference type="EMBL" id="MBB6578894.1"/>
    </source>
</evidence>
<feature type="transmembrane region" description="Helical" evidence="1">
    <location>
        <begin position="50"/>
        <end position="66"/>
    </location>
</feature>